<dbReference type="InterPro" id="IPR022083">
    <property type="entry name" value="KBP"/>
</dbReference>
<evidence type="ECO:0000313" key="2">
    <source>
        <dbReference type="Proteomes" id="UP000321570"/>
    </source>
</evidence>
<reference evidence="1 2" key="1">
    <citation type="submission" date="2019-07" db="EMBL/GenBank/DDBJ databases">
        <authorList>
            <person name="Jastrzebski P J."/>
            <person name="Paukszto L."/>
            <person name="Jastrzebski P J."/>
        </authorList>
    </citation>
    <scope>NUCLEOTIDE SEQUENCE [LARGE SCALE GENOMIC DNA]</scope>
    <source>
        <strain evidence="1 2">WMS-il1</strain>
    </source>
</reference>
<dbReference type="Proteomes" id="UP000321570">
    <property type="component" value="Unassembled WGS sequence"/>
</dbReference>
<name>A0A564YR54_HYMDI</name>
<evidence type="ECO:0000313" key="1">
    <source>
        <dbReference type="EMBL" id="VUZ49695.1"/>
    </source>
</evidence>
<gene>
    <name evidence="1" type="ORF">WMSIL1_LOCUS8928</name>
</gene>
<dbReference type="AlphaFoldDB" id="A0A564YR54"/>
<keyword evidence="2" id="KW-1185">Reference proteome</keyword>
<feature type="non-terminal residue" evidence="1">
    <location>
        <position position="83"/>
    </location>
</feature>
<proteinExistence type="predicted"/>
<protein>
    <submittedName>
        <fullName evidence="1">Uncharacterized protein</fullName>
    </submittedName>
</protein>
<sequence>MNDLQKCLIVVESGRTGSDKLVESLPSFDPIEWAVNASTLSEYYSEIGNYSFALECLLTARTVIGANLPISEVDCAKSDQSGT</sequence>
<accession>A0A564YR54</accession>
<organism evidence="1 2">
    <name type="scientific">Hymenolepis diminuta</name>
    <name type="common">Rat tapeworm</name>
    <dbReference type="NCBI Taxonomy" id="6216"/>
    <lineage>
        <taxon>Eukaryota</taxon>
        <taxon>Metazoa</taxon>
        <taxon>Spiralia</taxon>
        <taxon>Lophotrochozoa</taxon>
        <taxon>Platyhelminthes</taxon>
        <taxon>Cestoda</taxon>
        <taxon>Eucestoda</taxon>
        <taxon>Cyclophyllidea</taxon>
        <taxon>Hymenolepididae</taxon>
        <taxon>Hymenolepis</taxon>
    </lineage>
</organism>
<dbReference type="EMBL" id="CABIJS010000333">
    <property type="protein sequence ID" value="VUZ49695.1"/>
    <property type="molecule type" value="Genomic_DNA"/>
</dbReference>
<dbReference type="Pfam" id="PF12309">
    <property type="entry name" value="KBP_C"/>
    <property type="match status" value="1"/>
</dbReference>